<keyword evidence="5" id="KW-1185">Reference proteome</keyword>
<organism evidence="4 5">
    <name type="scientific">Hallella seregens ATCC 51272</name>
    <dbReference type="NCBI Taxonomy" id="1336250"/>
    <lineage>
        <taxon>Bacteria</taxon>
        <taxon>Pseudomonadati</taxon>
        <taxon>Bacteroidota</taxon>
        <taxon>Bacteroidia</taxon>
        <taxon>Bacteroidales</taxon>
        <taxon>Prevotellaceae</taxon>
        <taxon>Hallella</taxon>
    </lineage>
</organism>
<dbReference type="InterPro" id="IPR027385">
    <property type="entry name" value="Beta-barrel_OMP"/>
</dbReference>
<protein>
    <submittedName>
        <fullName evidence="4">Porin family protein</fullName>
    </submittedName>
</protein>
<name>A0ABV5ZIJ5_9BACT</name>
<dbReference type="Pfam" id="PF13505">
    <property type="entry name" value="OMP_b-brl"/>
    <property type="match status" value="1"/>
</dbReference>
<dbReference type="EMBL" id="JBHLZF010000001">
    <property type="protein sequence ID" value="MFB9896553.1"/>
    <property type="molecule type" value="Genomic_DNA"/>
</dbReference>
<evidence type="ECO:0000256" key="1">
    <source>
        <dbReference type="ARBA" id="ARBA00022729"/>
    </source>
</evidence>
<sequence>MKKKLLIAMLFAGMTCLSASAQVKFGVKGGLNLTGLHYTFDDYDDMKNQAGFFIGPTVRVGLPLGFAVDGSVLYDQRSTKITPNVVGGKIYSTTIKLQQVVVPVNLRYGRSLGHAVEAFVFVGPQVGFNVGDKTIGTCYGDWDFKKATVSVNMGVGVTLLKHCQVSANYNLACSKSANININRNLGGTWEKTVGNGKLSAWQISVGYYF</sequence>
<dbReference type="Proteomes" id="UP001589688">
    <property type="component" value="Unassembled WGS sequence"/>
</dbReference>
<evidence type="ECO:0000313" key="5">
    <source>
        <dbReference type="Proteomes" id="UP001589688"/>
    </source>
</evidence>
<evidence type="ECO:0000313" key="4">
    <source>
        <dbReference type="EMBL" id="MFB9896553.1"/>
    </source>
</evidence>
<proteinExistence type="predicted"/>
<feature type="chain" id="PRO_5045061287" evidence="2">
    <location>
        <begin position="22"/>
        <end position="209"/>
    </location>
</feature>
<accession>A0ABV5ZIJ5</accession>
<feature type="domain" description="Outer membrane protein beta-barrel" evidence="3">
    <location>
        <begin position="8"/>
        <end position="209"/>
    </location>
</feature>
<reference evidence="4 5" key="1">
    <citation type="submission" date="2024-09" db="EMBL/GenBank/DDBJ databases">
        <authorList>
            <person name="Sun Q."/>
            <person name="Mori K."/>
        </authorList>
    </citation>
    <scope>NUCLEOTIDE SEQUENCE [LARGE SCALE GENOMIC DNA]</scope>
    <source>
        <strain evidence="4 5">ATCC 51272</strain>
    </source>
</reference>
<comment type="caution">
    <text evidence="4">The sequence shown here is derived from an EMBL/GenBank/DDBJ whole genome shotgun (WGS) entry which is preliminary data.</text>
</comment>
<evidence type="ECO:0000256" key="2">
    <source>
        <dbReference type="SAM" id="SignalP"/>
    </source>
</evidence>
<evidence type="ECO:0000259" key="3">
    <source>
        <dbReference type="Pfam" id="PF13505"/>
    </source>
</evidence>
<feature type="signal peptide" evidence="2">
    <location>
        <begin position="1"/>
        <end position="21"/>
    </location>
</feature>
<dbReference type="RefSeq" id="WP_027952111.1">
    <property type="nucleotide sequence ID" value="NZ_JADU01000011.1"/>
</dbReference>
<keyword evidence="1 2" id="KW-0732">Signal</keyword>
<gene>
    <name evidence="4" type="ORF">ACFFK8_01615</name>
</gene>